<evidence type="ECO:0000259" key="12">
    <source>
        <dbReference type="PROSITE" id="PS50109"/>
    </source>
</evidence>
<dbReference type="SMART" id="SM00387">
    <property type="entry name" value="HATPase_c"/>
    <property type="match status" value="1"/>
</dbReference>
<comment type="caution">
    <text evidence="14">The sequence shown here is derived from an EMBL/GenBank/DDBJ whole genome shotgun (WGS) entry which is preliminary data.</text>
</comment>
<keyword evidence="10 11" id="KW-0472">Membrane</keyword>
<dbReference type="RefSeq" id="WP_309761557.1">
    <property type="nucleotide sequence ID" value="NZ_JAVJAF010000001.1"/>
</dbReference>
<dbReference type="InterPro" id="IPR050428">
    <property type="entry name" value="TCS_sensor_his_kinase"/>
</dbReference>
<reference evidence="14" key="1">
    <citation type="submission" date="2023-08" db="EMBL/GenBank/DDBJ databases">
        <title>Functional and genomic diversity of the sorghum phyllosphere microbiome.</title>
        <authorList>
            <person name="Shade A."/>
        </authorList>
    </citation>
    <scope>NUCLEOTIDE SEQUENCE</scope>
    <source>
        <strain evidence="14">SORGH_AS_0201</strain>
    </source>
</reference>
<accession>A0AAJ2BU78</accession>
<dbReference type="EMBL" id="JAVJAF010000001">
    <property type="protein sequence ID" value="MDR6236544.1"/>
    <property type="molecule type" value="Genomic_DNA"/>
</dbReference>
<dbReference type="GO" id="GO:0005886">
    <property type="term" value="C:plasma membrane"/>
    <property type="evidence" value="ECO:0007669"/>
    <property type="project" value="TreeGrafter"/>
</dbReference>
<keyword evidence="7 14" id="KW-0418">Kinase</keyword>
<dbReference type="Pfam" id="PF00672">
    <property type="entry name" value="HAMP"/>
    <property type="match status" value="1"/>
</dbReference>
<feature type="domain" description="Histidine kinase" evidence="12">
    <location>
        <begin position="174"/>
        <end position="388"/>
    </location>
</feature>
<sequence>MSRQPSLGRWVGWRMSLLALGAVLAIAAGMYLWFLFGDWWVLRQVPAAARAEILQLRADPQQNEARLWELFSHYYPVRYFLPGIASRDWWVLAGLLLAAVPLILLAGFRLSRPLSSQFSAIAAAARRVASGELDTRLDVAETAPAEVRRLALDFNSLTARLQQYENDVRDSSAILAHELRTPLNAASVRVQGILDEVLPADARQLQLVKRQLDLLNTLVGDLHTLSLAEAGQLALDQRSFALAALVEERLAWFAPQLQAEGVRVELHLDECQQLFADRERIGQLLTILLENFLRYGASGGELEIVQQAQADGLILEFRDRGPGIPEADRERVFHRFWRAESSRARHLGGSGLGLSIARAICVAHQGQIRALERPGGGALLRIELPGRVAAPV</sequence>
<dbReference type="Pfam" id="PF00512">
    <property type="entry name" value="HisKA"/>
    <property type="match status" value="1"/>
</dbReference>
<comment type="subcellular location">
    <subcellularLocation>
        <location evidence="2">Membrane</location>
    </subcellularLocation>
</comment>
<dbReference type="AlphaFoldDB" id="A0AAJ2BU78"/>
<feature type="domain" description="HAMP" evidence="13">
    <location>
        <begin position="112"/>
        <end position="166"/>
    </location>
</feature>
<evidence type="ECO:0000256" key="5">
    <source>
        <dbReference type="ARBA" id="ARBA00022679"/>
    </source>
</evidence>
<dbReference type="PROSITE" id="PS50885">
    <property type="entry name" value="HAMP"/>
    <property type="match status" value="1"/>
</dbReference>
<evidence type="ECO:0000256" key="10">
    <source>
        <dbReference type="ARBA" id="ARBA00023136"/>
    </source>
</evidence>
<evidence type="ECO:0000256" key="7">
    <source>
        <dbReference type="ARBA" id="ARBA00022777"/>
    </source>
</evidence>
<dbReference type="InterPro" id="IPR004358">
    <property type="entry name" value="Sig_transdc_His_kin-like_C"/>
</dbReference>
<dbReference type="PANTHER" id="PTHR45436">
    <property type="entry name" value="SENSOR HISTIDINE KINASE YKOH"/>
    <property type="match status" value="1"/>
</dbReference>
<dbReference type="InterPro" id="IPR036097">
    <property type="entry name" value="HisK_dim/P_sf"/>
</dbReference>
<evidence type="ECO:0000256" key="2">
    <source>
        <dbReference type="ARBA" id="ARBA00004370"/>
    </source>
</evidence>
<evidence type="ECO:0000313" key="14">
    <source>
        <dbReference type="EMBL" id="MDR6236544.1"/>
    </source>
</evidence>
<dbReference type="CDD" id="cd00082">
    <property type="entry name" value="HisKA"/>
    <property type="match status" value="1"/>
</dbReference>
<dbReference type="Gene3D" id="6.10.340.10">
    <property type="match status" value="1"/>
</dbReference>
<dbReference type="Proteomes" id="UP001268036">
    <property type="component" value="Unassembled WGS sequence"/>
</dbReference>
<evidence type="ECO:0000313" key="15">
    <source>
        <dbReference type="Proteomes" id="UP001268036"/>
    </source>
</evidence>
<dbReference type="SMART" id="SM00304">
    <property type="entry name" value="HAMP"/>
    <property type="match status" value="1"/>
</dbReference>
<keyword evidence="5" id="KW-0808">Transferase</keyword>
<evidence type="ECO:0000256" key="3">
    <source>
        <dbReference type="ARBA" id="ARBA00012438"/>
    </source>
</evidence>
<feature type="transmembrane region" description="Helical" evidence="11">
    <location>
        <begin position="12"/>
        <end position="36"/>
    </location>
</feature>
<proteinExistence type="predicted"/>
<evidence type="ECO:0000256" key="9">
    <source>
        <dbReference type="ARBA" id="ARBA00023012"/>
    </source>
</evidence>
<evidence type="ECO:0000256" key="6">
    <source>
        <dbReference type="ARBA" id="ARBA00022692"/>
    </source>
</evidence>
<comment type="catalytic activity">
    <reaction evidence="1">
        <text>ATP + protein L-histidine = ADP + protein N-phospho-L-histidine.</text>
        <dbReference type="EC" id="2.7.13.3"/>
    </reaction>
</comment>
<dbReference type="PRINTS" id="PR00344">
    <property type="entry name" value="BCTRLSENSOR"/>
</dbReference>
<dbReference type="GO" id="GO:0000155">
    <property type="term" value="F:phosphorelay sensor kinase activity"/>
    <property type="evidence" value="ECO:0007669"/>
    <property type="project" value="InterPro"/>
</dbReference>
<keyword evidence="8 11" id="KW-1133">Transmembrane helix</keyword>
<gene>
    <name evidence="14" type="ORF">QE440_004285</name>
</gene>
<organism evidence="14 15">
    <name type="scientific">Pseudomonas oryzihabitans</name>
    <dbReference type="NCBI Taxonomy" id="47885"/>
    <lineage>
        <taxon>Bacteria</taxon>
        <taxon>Pseudomonadati</taxon>
        <taxon>Pseudomonadota</taxon>
        <taxon>Gammaproteobacteria</taxon>
        <taxon>Pseudomonadales</taxon>
        <taxon>Pseudomonadaceae</taxon>
        <taxon>Pseudomonas</taxon>
    </lineage>
</organism>
<dbReference type="PROSITE" id="PS50109">
    <property type="entry name" value="HIS_KIN"/>
    <property type="match status" value="1"/>
</dbReference>
<evidence type="ECO:0000256" key="1">
    <source>
        <dbReference type="ARBA" id="ARBA00000085"/>
    </source>
</evidence>
<evidence type="ECO:0000256" key="8">
    <source>
        <dbReference type="ARBA" id="ARBA00022989"/>
    </source>
</evidence>
<dbReference type="Gene3D" id="3.30.565.10">
    <property type="entry name" value="Histidine kinase-like ATPase, C-terminal domain"/>
    <property type="match status" value="1"/>
</dbReference>
<dbReference type="Pfam" id="PF02518">
    <property type="entry name" value="HATPase_c"/>
    <property type="match status" value="1"/>
</dbReference>
<evidence type="ECO:0000256" key="4">
    <source>
        <dbReference type="ARBA" id="ARBA00022553"/>
    </source>
</evidence>
<keyword evidence="4" id="KW-0597">Phosphoprotein</keyword>
<dbReference type="SMART" id="SM00388">
    <property type="entry name" value="HisKA"/>
    <property type="match status" value="1"/>
</dbReference>
<dbReference type="PANTHER" id="PTHR45436:SF5">
    <property type="entry name" value="SENSOR HISTIDINE KINASE TRCS"/>
    <property type="match status" value="1"/>
</dbReference>
<dbReference type="InterPro" id="IPR005467">
    <property type="entry name" value="His_kinase_dom"/>
</dbReference>
<protein>
    <recommendedName>
        <fullName evidence="3">histidine kinase</fullName>
        <ecNumber evidence="3">2.7.13.3</ecNumber>
    </recommendedName>
</protein>
<evidence type="ECO:0000256" key="11">
    <source>
        <dbReference type="SAM" id="Phobius"/>
    </source>
</evidence>
<evidence type="ECO:0000259" key="13">
    <source>
        <dbReference type="PROSITE" id="PS50885"/>
    </source>
</evidence>
<dbReference type="InterPro" id="IPR003660">
    <property type="entry name" value="HAMP_dom"/>
</dbReference>
<name>A0AAJ2BU78_9PSED</name>
<dbReference type="Gene3D" id="1.10.287.130">
    <property type="match status" value="1"/>
</dbReference>
<dbReference type="SUPFAM" id="SSF55874">
    <property type="entry name" value="ATPase domain of HSP90 chaperone/DNA topoisomerase II/histidine kinase"/>
    <property type="match status" value="1"/>
</dbReference>
<dbReference type="InterPro" id="IPR003661">
    <property type="entry name" value="HisK_dim/P_dom"/>
</dbReference>
<dbReference type="EC" id="2.7.13.3" evidence="3"/>
<dbReference type="SUPFAM" id="SSF47384">
    <property type="entry name" value="Homodimeric domain of signal transducing histidine kinase"/>
    <property type="match status" value="1"/>
</dbReference>
<feature type="transmembrane region" description="Helical" evidence="11">
    <location>
        <begin position="89"/>
        <end position="108"/>
    </location>
</feature>
<dbReference type="InterPro" id="IPR003594">
    <property type="entry name" value="HATPase_dom"/>
</dbReference>
<keyword evidence="6 11" id="KW-0812">Transmembrane</keyword>
<keyword evidence="9" id="KW-0902">Two-component regulatory system</keyword>
<dbReference type="InterPro" id="IPR036890">
    <property type="entry name" value="HATPase_C_sf"/>
</dbReference>